<keyword evidence="4" id="KW-1185">Reference proteome</keyword>
<keyword evidence="2" id="KW-1133">Transmembrane helix</keyword>
<evidence type="ECO:0000256" key="1">
    <source>
        <dbReference type="SAM" id="MobiDB-lite"/>
    </source>
</evidence>
<feature type="compositionally biased region" description="Pro residues" evidence="1">
    <location>
        <begin position="88"/>
        <end position="102"/>
    </location>
</feature>
<organism evidence="3 4">
    <name type="scientific">Cuscuta epithymum</name>
    <dbReference type="NCBI Taxonomy" id="186058"/>
    <lineage>
        <taxon>Eukaryota</taxon>
        <taxon>Viridiplantae</taxon>
        <taxon>Streptophyta</taxon>
        <taxon>Embryophyta</taxon>
        <taxon>Tracheophyta</taxon>
        <taxon>Spermatophyta</taxon>
        <taxon>Magnoliopsida</taxon>
        <taxon>eudicotyledons</taxon>
        <taxon>Gunneridae</taxon>
        <taxon>Pentapetalae</taxon>
        <taxon>asterids</taxon>
        <taxon>lamiids</taxon>
        <taxon>Solanales</taxon>
        <taxon>Convolvulaceae</taxon>
        <taxon>Cuscuteae</taxon>
        <taxon>Cuscuta</taxon>
        <taxon>Cuscuta subgen. Cuscuta</taxon>
    </lineage>
</organism>
<evidence type="ECO:0000256" key="2">
    <source>
        <dbReference type="SAM" id="Phobius"/>
    </source>
</evidence>
<protein>
    <submittedName>
        <fullName evidence="3">Uncharacterized protein</fullName>
    </submittedName>
</protein>
<dbReference type="AlphaFoldDB" id="A0AAV0ENF6"/>
<dbReference type="PANTHER" id="PTHR33429:SF2">
    <property type="entry name" value="OS01G0888850 PROTEIN"/>
    <property type="match status" value="1"/>
</dbReference>
<feature type="region of interest" description="Disordered" evidence="1">
    <location>
        <begin position="85"/>
        <end position="124"/>
    </location>
</feature>
<sequence>MSNTAAGDPLQQQPPTVMEQEAFRSRPGRGSVGPVVGVLALVAVLGVIAVMIGRLCSGRRVMGHGRYDFESWFEAKCASCIDGRIEPTPRPVVPESGGPPEPVAAEEAPPQENREEEISGRRTE</sequence>
<proteinExistence type="predicted"/>
<keyword evidence="2" id="KW-0472">Membrane</keyword>
<name>A0AAV0ENF6_9ASTE</name>
<evidence type="ECO:0000313" key="3">
    <source>
        <dbReference type="EMBL" id="CAH9124333.1"/>
    </source>
</evidence>
<accession>A0AAV0ENF6</accession>
<keyword evidence="2" id="KW-0812">Transmembrane</keyword>
<gene>
    <name evidence="3" type="ORF">CEPIT_LOCUS25908</name>
</gene>
<feature type="compositionally biased region" description="Basic and acidic residues" evidence="1">
    <location>
        <begin position="112"/>
        <end position="124"/>
    </location>
</feature>
<dbReference type="EMBL" id="CAMAPF010000934">
    <property type="protein sequence ID" value="CAH9124333.1"/>
    <property type="molecule type" value="Genomic_DNA"/>
</dbReference>
<feature type="transmembrane region" description="Helical" evidence="2">
    <location>
        <begin position="35"/>
        <end position="56"/>
    </location>
</feature>
<dbReference type="Proteomes" id="UP001152523">
    <property type="component" value="Unassembled WGS sequence"/>
</dbReference>
<comment type="caution">
    <text evidence="3">The sequence shown here is derived from an EMBL/GenBank/DDBJ whole genome shotgun (WGS) entry which is preliminary data.</text>
</comment>
<evidence type="ECO:0000313" key="4">
    <source>
        <dbReference type="Proteomes" id="UP001152523"/>
    </source>
</evidence>
<dbReference type="PANTHER" id="PTHR33429">
    <property type="entry name" value="OS02G0708000 PROTEIN-RELATED"/>
    <property type="match status" value="1"/>
</dbReference>
<reference evidence="3" key="1">
    <citation type="submission" date="2022-07" db="EMBL/GenBank/DDBJ databases">
        <authorList>
            <person name="Macas J."/>
            <person name="Novak P."/>
            <person name="Neumann P."/>
        </authorList>
    </citation>
    <scope>NUCLEOTIDE SEQUENCE</scope>
</reference>